<evidence type="ECO:0000313" key="2">
    <source>
        <dbReference type="EMBL" id="SFF39028.1"/>
    </source>
</evidence>
<name>A0A1I2IBJ2_9BACT</name>
<dbReference type="AlphaFoldDB" id="A0A1I2IBJ2"/>
<gene>
    <name evidence="2" type="ORF">SAMN05216167_1623</name>
</gene>
<reference evidence="2 3" key="1">
    <citation type="submission" date="2016-10" db="EMBL/GenBank/DDBJ databases">
        <authorList>
            <person name="de Groot N.N."/>
        </authorList>
    </citation>
    <scope>NUCLEOTIDE SEQUENCE [LARGE SCALE GENOMIC DNA]</scope>
    <source>
        <strain evidence="2 3">DSM 26130</strain>
    </source>
</reference>
<proteinExistence type="predicted"/>
<evidence type="ECO:0000259" key="1">
    <source>
        <dbReference type="Pfam" id="PF12146"/>
    </source>
</evidence>
<dbReference type="Gene3D" id="3.40.50.1820">
    <property type="entry name" value="alpha/beta hydrolase"/>
    <property type="match status" value="1"/>
</dbReference>
<dbReference type="PANTHER" id="PTHR12277:SF81">
    <property type="entry name" value="PROTEIN ABHD13"/>
    <property type="match status" value="1"/>
</dbReference>
<dbReference type="Pfam" id="PF12146">
    <property type="entry name" value="Hydrolase_4"/>
    <property type="match status" value="1"/>
</dbReference>
<accession>A0A1I2IBJ2</accession>
<protein>
    <recommendedName>
        <fullName evidence="1">Serine aminopeptidase S33 domain-containing protein</fullName>
    </recommendedName>
</protein>
<dbReference type="EMBL" id="FOLQ01000062">
    <property type="protein sequence ID" value="SFF39028.1"/>
    <property type="molecule type" value="Genomic_DNA"/>
</dbReference>
<keyword evidence="3" id="KW-1185">Reference proteome</keyword>
<feature type="domain" description="Serine aminopeptidase S33" evidence="1">
    <location>
        <begin position="84"/>
        <end position="192"/>
    </location>
</feature>
<dbReference type="SUPFAM" id="SSF53474">
    <property type="entry name" value="alpha/beta-Hydrolases"/>
    <property type="match status" value="1"/>
</dbReference>
<dbReference type="InterPro" id="IPR029058">
    <property type="entry name" value="AB_hydrolase_fold"/>
</dbReference>
<dbReference type="InterPro" id="IPR022742">
    <property type="entry name" value="Hydrolase_4"/>
</dbReference>
<evidence type="ECO:0000313" key="3">
    <source>
        <dbReference type="Proteomes" id="UP000198598"/>
    </source>
</evidence>
<sequence>MNLWGMTSQLLKRVVVSLLLSHGLWIVGQAQPHTAQNELNQQLFPGAKLPPRYRFVFPYPFQEHTILTPDQVKLSGLLFKAKATRGVILYLHGSNNALNVWGKLAPTYTHLQYDVLMLDYRGYGKSGGKITSEAQLHQDMQTVYDYLKRMYAENKIIILGHSMGTGLAAGLAAKNHPKQLILQAPYYTISDWVHHLVPSVDTTQIRYKLPTYQFVQQTTSPILLIHGDADQAIYPGSSLKLKTYLKPTDQLVILKGEGHTELVNNKAYIKVLRSFLR</sequence>
<dbReference type="PANTHER" id="PTHR12277">
    <property type="entry name" value="ALPHA/BETA HYDROLASE DOMAIN-CONTAINING PROTEIN"/>
    <property type="match status" value="1"/>
</dbReference>
<organism evidence="2 3">
    <name type="scientific">Spirosoma endophyticum</name>
    <dbReference type="NCBI Taxonomy" id="662367"/>
    <lineage>
        <taxon>Bacteria</taxon>
        <taxon>Pseudomonadati</taxon>
        <taxon>Bacteroidota</taxon>
        <taxon>Cytophagia</taxon>
        <taxon>Cytophagales</taxon>
        <taxon>Cytophagaceae</taxon>
        <taxon>Spirosoma</taxon>
    </lineage>
</organism>
<dbReference type="STRING" id="662367.SAMN05216167_1623"/>
<dbReference type="Proteomes" id="UP000198598">
    <property type="component" value="Unassembled WGS sequence"/>
</dbReference>